<name>A0A3D9RVZ2_9FLAO</name>
<protein>
    <recommendedName>
        <fullName evidence="4">THAP4-like heme-binding beta-barrel domain-containing protein</fullName>
    </recommendedName>
</protein>
<organism evidence="2 3">
    <name type="scientific">Lutibacter oceani</name>
    <dbReference type="NCBI Taxonomy" id="1853311"/>
    <lineage>
        <taxon>Bacteria</taxon>
        <taxon>Pseudomonadati</taxon>
        <taxon>Bacteroidota</taxon>
        <taxon>Flavobacteriia</taxon>
        <taxon>Flavobacteriales</taxon>
        <taxon>Flavobacteriaceae</taxon>
        <taxon>Lutibacter</taxon>
    </lineage>
</organism>
<feature type="chain" id="PRO_5017696194" description="THAP4-like heme-binding beta-barrel domain-containing protein" evidence="1">
    <location>
        <begin position="20"/>
        <end position="174"/>
    </location>
</feature>
<dbReference type="EMBL" id="QTTQ01000009">
    <property type="protein sequence ID" value="REE83638.1"/>
    <property type="molecule type" value="Genomic_DNA"/>
</dbReference>
<evidence type="ECO:0000313" key="2">
    <source>
        <dbReference type="EMBL" id="REE83638.1"/>
    </source>
</evidence>
<comment type="caution">
    <text evidence="2">The sequence shown here is derived from an EMBL/GenBank/DDBJ whole genome shotgun (WGS) entry which is preliminary data.</text>
</comment>
<evidence type="ECO:0000313" key="3">
    <source>
        <dbReference type="Proteomes" id="UP000256429"/>
    </source>
</evidence>
<feature type="signal peptide" evidence="1">
    <location>
        <begin position="1"/>
        <end position="19"/>
    </location>
</feature>
<dbReference type="RefSeq" id="WP_115878519.1">
    <property type="nucleotide sequence ID" value="NZ_QTTQ01000009.1"/>
</dbReference>
<proteinExistence type="predicted"/>
<dbReference type="AlphaFoldDB" id="A0A3D9RVZ2"/>
<sequence>MKKIILLILISTCTFQLNAQKNALEKIDFIIGNWEGTGTGFSNSTSIISASYNYIMDAKYIEVKHESHFKPTENNREGEHHIDKGFISFDTSRNSIIYRQFNNEGYINQYVLNDRLSNTKTLIFETEKIENFVPGGKARLTINKINDNEIETIFDVSFPNKVYSCFGTNKLTKQ</sequence>
<dbReference type="OrthoDB" id="1437459at2"/>
<accession>A0A3D9RVZ2</accession>
<dbReference type="Proteomes" id="UP000256429">
    <property type="component" value="Unassembled WGS sequence"/>
</dbReference>
<keyword evidence="1" id="KW-0732">Signal</keyword>
<gene>
    <name evidence="2" type="ORF">BX611_0932</name>
</gene>
<evidence type="ECO:0000256" key="1">
    <source>
        <dbReference type="SAM" id="SignalP"/>
    </source>
</evidence>
<keyword evidence="3" id="KW-1185">Reference proteome</keyword>
<evidence type="ECO:0008006" key="4">
    <source>
        <dbReference type="Google" id="ProtNLM"/>
    </source>
</evidence>
<reference evidence="2 3" key="1">
    <citation type="submission" date="2018-08" db="EMBL/GenBank/DDBJ databases">
        <title>Genomic Encyclopedia of Type Strains, Phase III (KMG-III): the genomes of soil and plant-associated and newly described type strains.</title>
        <authorList>
            <person name="Whitman W."/>
        </authorList>
    </citation>
    <scope>NUCLEOTIDE SEQUENCE [LARGE SCALE GENOMIC DNA]</scope>
    <source>
        <strain evidence="2 3">325-5</strain>
    </source>
</reference>